<evidence type="ECO:0000313" key="3">
    <source>
        <dbReference type="Proteomes" id="UP001596045"/>
    </source>
</evidence>
<organism evidence="2 3">
    <name type="scientific">Paraherbaspirillum soli</name>
    <dbReference type="NCBI Taxonomy" id="631222"/>
    <lineage>
        <taxon>Bacteria</taxon>
        <taxon>Pseudomonadati</taxon>
        <taxon>Pseudomonadota</taxon>
        <taxon>Betaproteobacteria</taxon>
        <taxon>Burkholderiales</taxon>
        <taxon>Oxalobacteraceae</taxon>
        <taxon>Paraherbaspirillum</taxon>
    </lineage>
</organism>
<accession>A0ABW0MBI0</accession>
<reference evidence="3" key="1">
    <citation type="journal article" date="2019" name="Int. J. Syst. Evol. Microbiol.">
        <title>The Global Catalogue of Microorganisms (GCM) 10K type strain sequencing project: providing services to taxonomists for standard genome sequencing and annotation.</title>
        <authorList>
            <consortium name="The Broad Institute Genomics Platform"/>
            <consortium name="The Broad Institute Genome Sequencing Center for Infectious Disease"/>
            <person name="Wu L."/>
            <person name="Ma J."/>
        </authorList>
    </citation>
    <scope>NUCLEOTIDE SEQUENCE [LARGE SCALE GENOMIC DNA]</scope>
    <source>
        <strain evidence="3">JCM 17066</strain>
    </source>
</reference>
<proteinExistence type="predicted"/>
<protein>
    <submittedName>
        <fullName evidence="2">Uncharacterized protein</fullName>
    </submittedName>
</protein>
<dbReference type="RefSeq" id="WP_378998991.1">
    <property type="nucleotide sequence ID" value="NZ_JBHSMT010000028.1"/>
</dbReference>
<sequence length="447" mass="50468">MQAKQVPILKTTIASRHQTPREVVAQPATAADGNGSYLTTMGSYSYARSPIQRRKAPDNQLNNRFGGAVQQRQRIRGEPIQRMQVGQDAESESLSLADQARIEQSRQEEGESYLSQSQEAGLINLILLEGHEGPDQMDRMDRGGYPIPKQIHRFWTGGPLSRSAMENLVESVKKTKDSDWRHNLWYSSHIETLMNKDLAQDKLAERAQQRDELTKLGYNVRPIESLAKQRKFLMSKNPDSPVSLDQLENAGGIAYKAVAHGHGSDDIKYFSDIARLLYLHEIGGIHMDVDVGLGDIDLGATYYHQDEVGRVPLFGSLLRDSKDKEPIAELNYLDELKQRGNIPPTEWDRYRRTVQALVLRAKQGSAMYNALLASRHKNPHVKKALERMFADIEGDKTEKYLRTGMGYNKFLLTGSDKASPEVLEQAFSQSVPPYLLRLRHLTPESDT</sequence>
<dbReference type="Gene3D" id="3.90.550.20">
    <property type="match status" value="1"/>
</dbReference>
<comment type="caution">
    <text evidence="2">The sequence shown here is derived from an EMBL/GenBank/DDBJ whole genome shotgun (WGS) entry which is preliminary data.</text>
</comment>
<feature type="compositionally biased region" description="Basic and acidic residues" evidence="1">
    <location>
        <begin position="100"/>
        <end position="109"/>
    </location>
</feature>
<name>A0ABW0MBI0_9BURK</name>
<evidence type="ECO:0000313" key="2">
    <source>
        <dbReference type="EMBL" id="MFC5475573.1"/>
    </source>
</evidence>
<gene>
    <name evidence="2" type="ORF">ACFPM8_16550</name>
</gene>
<dbReference type="SUPFAM" id="SSF53448">
    <property type="entry name" value="Nucleotide-diphospho-sugar transferases"/>
    <property type="match status" value="1"/>
</dbReference>
<feature type="region of interest" description="Disordered" evidence="1">
    <location>
        <begin position="52"/>
        <end position="112"/>
    </location>
</feature>
<keyword evidence="3" id="KW-1185">Reference proteome</keyword>
<evidence type="ECO:0000256" key="1">
    <source>
        <dbReference type="SAM" id="MobiDB-lite"/>
    </source>
</evidence>
<dbReference type="Proteomes" id="UP001596045">
    <property type="component" value="Unassembled WGS sequence"/>
</dbReference>
<dbReference type="EMBL" id="JBHSMT010000028">
    <property type="protein sequence ID" value="MFC5475573.1"/>
    <property type="molecule type" value="Genomic_DNA"/>
</dbReference>
<dbReference type="InterPro" id="IPR029044">
    <property type="entry name" value="Nucleotide-diphossugar_trans"/>
</dbReference>